<accession>A0AAV4NKW2</accession>
<feature type="compositionally biased region" description="Basic and acidic residues" evidence="1">
    <location>
        <begin position="285"/>
        <end position="294"/>
    </location>
</feature>
<evidence type="ECO:0000313" key="4">
    <source>
        <dbReference type="Proteomes" id="UP001054945"/>
    </source>
</evidence>
<evidence type="ECO:0000256" key="1">
    <source>
        <dbReference type="SAM" id="MobiDB-lite"/>
    </source>
</evidence>
<evidence type="ECO:0000313" key="3">
    <source>
        <dbReference type="EMBL" id="GIX84468.1"/>
    </source>
</evidence>
<organism evidence="3 4">
    <name type="scientific">Caerostris extrusa</name>
    <name type="common">Bark spider</name>
    <name type="synonym">Caerostris bankana</name>
    <dbReference type="NCBI Taxonomy" id="172846"/>
    <lineage>
        <taxon>Eukaryota</taxon>
        <taxon>Metazoa</taxon>
        <taxon>Ecdysozoa</taxon>
        <taxon>Arthropoda</taxon>
        <taxon>Chelicerata</taxon>
        <taxon>Arachnida</taxon>
        <taxon>Araneae</taxon>
        <taxon>Araneomorphae</taxon>
        <taxon>Entelegynae</taxon>
        <taxon>Araneoidea</taxon>
        <taxon>Araneidae</taxon>
        <taxon>Caerostris</taxon>
    </lineage>
</organism>
<name>A0AAV4NKW2_CAEEX</name>
<evidence type="ECO:0000256" key="2">
    <source>
        <dbReference type="SAM" id="Phobius"/>
    </source>
</evidence>
<comment type="caution">
    <text evidence="3">The sequence shown here is derived from an EMBL/GenBank/DDBJ whole genome shotgun (WGS) entry which is preliminary data.</text>
</comment>
<feature type="transmembrane region" description="Helical" evidence="2">
    <location>
        <begin position="46"/>
        <end position="65"/>
    </location>
</feature>
<dbReference type="EMBL" id="BPLR01003429">
    <property type="protein sequence ID" value="GIX84468.1"/>
    <property type="molecule type" value="Genomic_DNA"/>
</dbReference>
<proteinExistence type="predicted"/>
<keyword evidence="4" id="KW-1185">Reference proteome</keyword>
<reference evidence="3 4" key="1">
    <citation type="submission" date="2021-06" db="EMBL/GenBank/DDBJ databases">
        <title>Caerostris extrusa draft genome.</title>
        <authorList>
            <person name="Kono N."/>
            <person name="Arakawa K."/>
        </authorList>
    </citation>
    <scope>NUCLEOTIDE SEQUENCE [LARGE SCALE GENOMIC DNA]</scope>
</reference>
<dbReference type="Proteomes" id="UP001054945">
    <property type="component" value="Unassembled WGS sequence"/>
</dbReference>
<dbReference type="AlphaFoldDB" id="A0AAV4NKW2"/>
<feature type="region of interest" description="Disordered" evidence="1">
    <location>
        <begin position="230"/>
        <end position="317"/>
    </location>
</feature>
<feature type="compositionally biased region" description="Polar residues" evidence="1">
    <location>
        <begin position="295"/>
        <end position="317"/>
    </location>
</feature>
<sequence>MFPNSDNDTSQRPVVLVDFLLEIACFLVTICGMLFTVYLYDMKNCFYVVLVNTVVEVFLFCALLWSRRHFYFEITENVIEPLLFSQPPQEATTNYQLLEEELSETSSVQRFRELIETSSFRQRAPLDYSLVPETSMKQPAAVCSSMKQPAAVCSSMKQPAAVCSSMKQPAAVCSSMKQPAAVCSSMKQPTAVCSSMKQPAAVCSSMTQCSSISERDFQIAVAKTISQNPLDYSNKSRQRAVPQAAKQMAESDTRGRGNQQQTSVPRKFTRHEFVNDSFQIDDDEKLGVRKEQKDAANSNTRMDTSVTSQEHSTSHTTLLQQRMTVERCISVQNPVYQCGTSPIDMFQHAMSNENQNVVNSGNILRRETQIQSNPSAGESNTNADPQRRITQNIPVNSQQRVLSIHAVEMMSRLDGSAETLHDAIATCHNLSPNEWTTVWNFARKGYSPETIASILGLRLTDETIDEYTESEEMVV</sequence>
<keyword evidence="2" id="KW-0812">Transmembrane</keyword>
<protein>
    <submittedName>
        <fullName evidence="3">Uncharacterized protein</fullName>
    </submittedName>
</protein>
<feature type="transmembrane region" description="Helical" evidence="2">
    <location>
        <begin position="20"/>
        <end position="39"/>
    </location>
</feature>
<keyword evidence="2" id="KW-0472">Membrane</keyword>
<keyword evidence="2" id="KW-1133">Transmembrane helix</keyword>
<gene>
    <name evidence="3" type="ORF">CEXT_606911</name>
</gene>